<dbReference type="SMART" id="SM00858">
    <property type="entry name" value="SAF"/>
    <property type="match status" value="1"/>
</dbReference>
<feature type="region of interest" description="Disordered" evidence="1">
    <location>
        <begin position="51"/>
        <end position="89"/>
    </location>
</feature>
<gene>
    <name evidence="3" type="ORF">HDA36_004515</name>
</gene>
<evidence type="ECO:0000259" key="2">
    <source>
        <dbReference type="SMART" id="SM00858"/>
    </source>
</evidence>
<comment type="caution">
    <text evidence="3">The sequence shown here is derived from an EMBL/GenBank/DDBJ whole genome shotgun (WGS) entry which is preliminary data.</text>
</comment>
<sequence length="211" mass="20735">MPYRPALAVARHRGALGCACAALALAGALLVLRPAPEPVEQVLVAARDLSPRSPVGASDTAVRPIPRGAVPDGALPAESDPAGRSLTGPVRRGEVLTTARFADPPAADYGGGLVAVPVRIADAGAVALVEPGSRVDLLAAVPALDEGLVPGGPPPAQVVAEDRPVIAVPEPPGGALGGPPGALVVVAATAEEARGLAGYSQAGTVVLTIRG</sequence>
<proteinExistence type="predicted"/>
<accession>A0A7W8QQ67</accession>
<dbReference type="AlphaFoldDB" id="A0A7W8QQ67"/>
<protein>
    <submittedName>
        <fullName evidence="3">Flp pilus assembly protein CpaB</fullName>
    </submittedName>
</protein>
<reference evidence="3 4" key="1">
    <citation type="submission" date="2020-08" db="EMBL/GenBank/DDBJ databases">
        <title>Sequencing the genomes of 1000 actinobacteria strains.</title>
        <authorList>
            <person name="Klenk H.-P."/>
        </authorList>
    </citation>
    <scope>NUCLEOTIDE SEQUENCE [LARGE SCALE GENOMIC DNA]</scope>
    <source>
        <strain evidence="3 4">DSM 44551</strain>
    </source>
</reference>
<evidence type="ECO:0000256" key="1">
    <source>
        <dbReference type="SAM" id="MobiDB-lite"/>
    </source>
</evidence>
<organism evidence="3 4">
    <name type="scientific">Nocardiopsis composta</name>
    <dbReference type="NCBI Taxonomy" id="157465"/>
    <lineage>
        <taxon>Bacteria</taxon>
        <taxon>Bacillati</taxon>
        <taxon>Actinomycetota</taxon>
        <taxon>Actinomycetes</taxon>
        <taxon>Streptosporangiales</taxon>
        <taxon>Nocardiopsidaceae</taxon>
        <taxon>Nocardiopsis</taxon>
    </lineage>
</organism>
<name>A0A7W8QQ67_9ACTN</name>
<dbReference type="InterPro" id="IPR013974">
    <property type="entry name" value="SAF"/>
</dbReference>
<dbReference type="Pfam" id="PF08666">
    <property type="entry name" value="SAF"/>
    <property type="match status" value="1"/>
</dbReference>
<evidence type="ECO:0000313" key="4">
    <source>
        <dbReference type="Proteomes" id="UP000572635"/>
    </source>
</evidence>
<dbReference type="EMBL" id="JACHDB010000001">
    <property type="protein sequence ID" value="MBB5434431.1"/>
    <property type="molecule type" value="Genomic_DNA"/>
</dbReference>
<dbReference type="CDD" id="cd11614">
    <property type="entry name" value="SAF_CpaB_FlgA_like"/>
    <property type="match status" value="1"/>
</dbReference>
<dbReference type="Proteomes" id="UP000572635">
    <property type="component" value="Unassembled WGS sequence"/>
</dbReference>
<feature type="domain" description="SAF" evidence="2">
    <location>
        <begin position="40"/>
        <end position="102"/>
    </location>
</feature>
<keyword evidence="4" id="KW-1185">Reference proteome</keyword>
<evidence type="ECO:0000313" key="3">
    <source>
        <dbReference type="EMBL" id="MBB5434431.1"/>
    </source>
</evidence>
<dbReference type="RefSeq" id="WP_184395029.1">
    <property type="nucleotide sequence ID" value="NZ_BAAAJD010000053.1"/>
</dbReference>